<feature type="domain" description="Acyl-CoA oxidase/dehydrogenase middle" evidence="10">
    <location>
        <begin position="128"/>
        <end position="244"/>
    </location>
</feature>
<evidence type="ECO:0000313" key="13">
    <source>
        <dbReference type="Proteomes" id="UP000471521"/>
    </source>
</evidence>
<dbReference type="InterPro" id="IPR036250">
    <property type="entry name" value="AcylCo_DH-like_C"/>
</dbReference>
<dbReference type="GO" id="GO:0033539">
    <property type="term" value="P:fatty acid beta-oxidation using acyl-CoA dehydrogenase"/>
    <property type="evidence" value="ECO:0007669"/>
    <property type="project" value="TreeGrafter"/>
</dbReference>
<dbReference type="InterPro" id="IPR037069">
    <property type="entry name" value="AcylCoA_DH/ox_N_sf"/>
</dbReference>
<dbReference type="Proteomes" id="UP000471521">
    <property type="component" value="Unassembled WGS sequence"/>
</dbReference>
<dbReference type="Gene3D" id="1.10.540.10">
    <property type="entry name" value="Acyl-CoA dehydrogenase/oxidase, N-terminal domain"/>
    <property type="match status" value="1"/>
</dbReference>
<comment type="similarity">
    <text evidence="2 7">Belongs to the acyl-CoA dehydrogenase family.</text>
</comment>
<name>A0A6B0SN26_9EURY</name>
<evidence type="ECO:0000256" key="7">
    <source>
        <dbReference type="RuleBase" id="RU362125"/>
    </source>
</evidence>
<gene>
    <name evidence="12" type="ORF">GRX66_15320</name>
</gene>
<dbReference type="InterPro" id="IPR009075">
    <property type="entry name" value="AcylCo_DH/oxidase_C"/>
</dbReference>
<dbReference type="RefSeq" id="WP_159527327.1">
    <property type="nucleotide sequence ID" value="NZ_WUUU01000168.1"/>
</dbReference>
<feature type="compositionally biased region" description="Low complexity" evidence="8">
    <location>
        <begin position="154"/>
        <end position="167"/>
    </location>
</feature>
<dbReference type="Pfam" id="PF00441">
    <property type="entry name" value="Acyl-CoA_dh_1"/>
    <property type="match status" value="1"/>
</dbReference>
<comment type="caution">
    <text evidence="12">The sequence shown here is derived from an EMBL/GenBank/DDBJ whole genome shotgun (WGS) entry which is preliminary data.</text>
</comment>
<feature type="domain" description="Acyl-CoA dehydrogenase/oxidase C-terminal" evidence="9">
    <location>
        <begin position="257"/>
        <end position="403"/>
    </location>
</feature>
<organism evidence="12 13">
    <name type="scientific">Halobacterium bonnevillei</name>
    <dbReference type="NCBI Taxonomy" id="2692200"/>
    <lineage>
        <taxon>Archaea</taxon>
        <taxon>Methanobacteriati</taxon>
        <taxon>Methanobacteriota</taxon>
        <taxon>Stenosarchaea group</taxon>
        <taxon>Halobacteria</taxon>
        <taxon>Halobacteriales</taxon>
        <taxon>Halobacteriaceae</taxon>
        <taxon>Halobacterium</taxon>
    </lineage>
</organism>
<evidence type="ECO:0000256" key="6">
    <source>
        <dbReference type="ARBA" id="ARBA00023002"/>
    </source>
</evidence>
<dbReference type="InterPro" id="IPR050741">
    <property type="entry name" value="Acyl-CoA_dehydrogenase"/>
</dbReference>
<keyword evidence="13" id="KW-1185">Reference proteome</keyword>
<dbReference type="Pfam" id="PF02770">
    <property type="entry name" value="Acyl-CoA_dh_M"/>
    <property type="match status" value="1"/>
</dbReference>
<dbReference type="PANTHER" id="PTHR48083:SF13">
    <property type="entry name" value="ACYL-COA DEHYDROGENASE FAMILY MEMBER 11"/>
    <property type="match status" value="1"/>
</dbReference>
<evidence type="ECO:0000256" key="5">
    <source>
        <dbReference type="ARBA" id="ARBA00022827"/>
    </source>
</evidence>
<feature type="domain" description="Acyl-CoA dehydrogenase/oxidase N-terminal" evidence="11">
    <location>
        <begin position="7"/>
        <end position="123"/>
    </location>
</feature>
<dbReference type="SUPFAM" id="SSF56645">
    <property type="entry name" value="Acyl-CoA dehydrogenase NM domain-like"/>
    <property type="match status" value="1"/>
</dbReference>
<dbReference type="InterPro" id="IPR009100">
    <property type="entry name" value="AcylCoA_DH/oxidase_NM_dom_sf"/>
</dbReference>
<reference evidence="12 13" key="1">
    <citation type="submission" date="2019-12" db="EMBL/GenBank/DDBJ databases">
        <title>Isolation and characterization of three novel carbon monoxide-oxidizing members of Halobacteria from salione crusts and soils.</title>
        <authorList>
            <person name="Myers M.R."/>
            <person name="King G.M."/>
        </authorList>
    </citation>
    <scope>NUCLEOTIDE SEQUENCE [LARGE SCALE GENOMIC DNA]</scope>
    <source>
        <strain evidence="12 13">PCN9</strain>
    </source>
</reference>
<dbReference type="Gene3D" id="2.40.110.10">
    <property type="entry name" value="Butyryl-CoA Dehydrogenase, subunit A, domain 2"/>
    <property type="match status" value="1"/>
</dbReference>
<dbReference type="InterPro" id="IPR046373">
    <property type="entry name" value="Acyl-CoA_Oxase/DH_mid-dom_sf"/>
</dbReference>
<evidence type="ECO:0000313" key="12">
    <source>
        <dbReference type="EMBL" id="MXR21906.1"/>
    </source>
</evidence>
<dbReference type="InterPro" id="IPR006091">
    <property type="entry name" value="Acyl-CoA_Oxase/DH_mid-dom"/>
</dbReference>
<keyword evidence="5 7" id="KW-0274">FAD</keyword>
<comment type="cofactor">
    <cofactor evidence="1 7">
        <name>FAD</name>
        <dbReference type="ChEBI" id="CHEBI:57692"/>
    </cofactor>
</comment>
<evidence type="ECO:0000259" key="10">
    <source>
        <dbReference type="Pfam" id="PF02770"/>
    </source>
</evidence>
<evidence type="ECO:0000256" key="2">
    <source>
        <dbReference type="ARBA" id="ARBA00009347"/>
    </source>
</evidence>
<feature type="region of interest" description="Disordered" evidence="8">
    <location>
        <begin position="147"/>
        <end position="170"/>
    </location>
</feature>
<dbReference type="GO" id="GO:0050660">
    <property type="term" value="F:flavin adenine dinucleotide binding"/>
    <property type="evidence" value="ECO:0007669"/>
    <property type="project" value="InterPro"/>
</dbReference>
<dbReference type="Pfam" id="PF02771">
    <property type="entry name" value="Acyl-CoA_dh_N"/>
    <property type="match status" value="1"/>
</dbReference>
<proteinExistence type="inferred from homology"/>
<keyword evidence="6 7" id="KW-0560">Oxidoreductase</keyword>
<dbReference type="OrthoDB" id="275197at2157"/>
<evidence type="ECO:0000256" key="8">
    <source>
        <dbReference type="SAM" id="MobiDB-lite"/>
    </source>
</evidence>
<dbReference type="InterPro" id="IPR013786">
    <property type="entry name" value="AcylCoA_DH/ox_N"/>
</dbReference>
<evidence type="ECO:0000259" key="11">
    <source>
        <dbReference type="Pfam" id="PF02771"/>
    </source>
</evidence>
<accession>A0A6B0SN26</accession>
<dbReference type="SUPFAM" id="SSF47203">
    <property type="entry name" value="Acyl-CoA dehydrogenase C-terminal domain-like"/>
    <property type="match status" value="1"/>
</dbReference>
<evidence type="ECO:0000256" key="3">
    <source>
        <dbReference type="ARBA" id="ARBA00011738"/>
    </source>
</evidence>
<sequence length="426" mass="46705">MEYGDSEQAAAVAARTREFVEDVVIPVERDLLGEEPASEDQIAALREEAREWDIYAPQVSEEYGGMGLDFRDMLPVFEQAGRSPLAMDAMRVAAPDEGNMHLLELVGTEAQKEEWLAPLAAGDIRSGFSMTEPLQGAGSDPKMIRTTAQKDTAEQSSASSAPPAAEQNGDEWVIDGHKWWTTQGAEADLLIVFARTDQDAHPYEGCSTFLVPKDTDGVNVVRDIPHVGGGVAGVSHAEITYDGVRVPEENLLGDLHAGFQNVQLRLGPARLTHCMRYSGMGQRALDIAKAYASERRAFDGPLSEKQDLRYRIADAETRLHAVRTMVRHAADRIAAGEQARVPVSMSKVFAANTVQDAIDLSLQVCGGNGIGKDLPLADFYENVRQFRIIDGADEVHKRVIARDAFEDVDEWELEGLTRFGDPVTER</sequence>
<protein>
    <submittedName>
        <fullName evidence="12">Acyl-CoA dehydrogenase</fullName>
    </submittedName>
</protein>
<dbReference type="PANTHER" id="PTHR48083">
    <property type="entry name" value="MEDIUM-CHAIN SPECIFIC ACYL-COA DEHYDROGENASE, MITOCHONDRIAL-RELATED"/>
    <property type="match status" value="1"/>
</dbReference>
<dbReference type="EMBL" id="WUUU01000168">
    <property type="protein sequence ID" value="MXR21906.1"/>
    <property type="molecule type" value="Genomic_DNA"/>
</dbReference>
<dbReference type="GO" id="GO:0005737">
    <property type="term" value="C:cytoplasm"/>
    <property type="evidence" value="ECO:0007669"/>
    <property type="project" value="TreeGrafter"/>
</dbReference>
<dbReference type="AlphaFoldDB" id="A0A6B0SN26"/>
<dbReference type="GO" id="GO:0003995">
    <property type="term" value="F:acyl-CoA dehydrogenase activity"/>
    <property type="evidence" value="ECO:0007669"/>
    <property type="project" value="TreeGrafter"/>
</dbReference>
<evidence type="ECO:0000256" key="4">
    <source>
        <dbReference type="ARBA" id="ARBA00022630"/>
    </source>
</evidence>
<evidence type="ECO:0000259" key="9">
    <source>
        <dbReference type="Pfam" id="PF00441"/>
    </source>
</evidence>
<dbReference type="Gene3D" id="1.20.140.10">
    <property type="entry name" value="Butyryl-CoA Dehydrogenase, subunit A, domain 3"/>
    <property type="match status" value="1"/>
</dbReference>
<evidence type="ECO:0000256" key="1">
    <source>
        <dbReference type="ARBA" id="ARBA00001974"/>
    </source>
</evidence>
<comment type="subunit">
    <text evidence="3">Homodimer.</text>
</comment>
<keyword evidence="4 7" id="KW-0285">Flavoprotein</keyword>